<dbReference type="AlphaFoldDB" id="A0A2W0EUZ8"/>
<evidence type="ECO:0000256" key="1">
    <source>
        <dbReference type="SAM" id="Phobius"/>
    </source>
</evidence>
<dbReference type="Proteomes" id="UP000247437">
    <property type="component" value="Unassembled WGS sequence"/>
</dbReference>
<dbReference type="OrthoDB" id="8457152at2"/>
<dbReference type="RefSeq" id="WP_110658321.1">
    <property type="nucleotide sequence ID" value="NZ_PDLL01000041.1"/>
</dbReference>
<feature type="transmembrane region" description="Helical" evidence="1">
    <location>
        <begin position="114"/>
        <end position="140"/>
    </location>
</feature>
<keyword evidence="1" id="KW-0472">Membrane</keyword>
<dbReference type="EMBL" id="PDLL01000041">
    <property type="protein sequence ID" value="PYY71482.1"/>
    <property type="molecule type" value="Genomic_DNA"/>
</dbReference>
<evidence type="ECO:0000313" key="3">
    <source>
        <dbReference type="Proteomes" id="UP000247437"/>
    </source>
</evidence>
<name>A0A2W0EUZ8_PSEJE</name>
<gene>
    <name evidence="2" type="ORF">CRX42_05890</name>
</gene>
<protein>
    <submittedName>
        <fullName evidence="2">Uncharacterized protein</fullName>
    </submittedName>
</protein>
<keyword evidence="1" id="KW-0812">Transmembrane</keyword>
<organism evidence="2 3">
    <name type="scientific">Pseudomonas jessenii</name>
    <dbReference type="NCBI Taxonomy" id="77298"/>
    <lineage>
        <taxon>Bacteria</taxon>
        <taxon>Pseudomonadati</taxon>
        <taxon>Pseudomonadota</taxon>
        <taxon>Gammaproteobacteria</taxon>
        <taxon>Pseudomonadales</taxon>
        <taxon>Pseudomonadaceae</taxon>
        <taxon>Pseudomonas</taxon>
    </lineage>
</organism>
<sequence>MSSIHRLLTPLSYLRIERQDKITDELVIPGVITFLLVAVLFYFSGRIPVFSEKGVISVIVGYLQIVSGFYIASLAAVATFNKDSMDKPMPGIPVLLRSRRRKKGRSEALSRRRFLCFLFGYLSFMSLFLYFGGSALVLLAPHIKAIFTGGLFLLLKWAVVIMYIFLTSNMLITTLLGLYYMTDRIHRREATFVKPMIAPIEDDEESDEDDDKY</sequence>
<keyword evidence="1" id="KW-1133">Transmembrane helix</keyword>
<feature type="transmembrane region" description="Helical" evidence="1">
    <location>
        <begin position="26"/>
        <end position="43"/>
    </location>
</feature>
<comment type="caution">
    <text evidence="2">The sequence shown here is derived from an EMBL/GenBank/DDBJ whole genome shotgun (WGS) entry which is preliminary data.</text>
</comment>
<accession>A0A2W0EUZ8</accession>
<feature type="transmembrane region" description="Helical" evidence="1">
    <location>
        <begin position="160"/>
        <end position="181"/>
    </location>
</feature>
<feature type="transmembrane region" description="Helical" evidence="1">
    <location>
        <begin position="55"/>
        <end position="80"/>
    </location>
</feature>
<evidence type="ECO:0000313" key="2">
    <source>
        <dbReference type="EMBL" id="PYY71482.1"/>
    </source>
</evidence>
<proteinExistence type="predicted"/>
<reference evidence="2 3" key="1">
    <citation type="journal article" date="2018" name="Appl. Microbiol. Biotechnol.">
        <title>Characterization of the caprolactam degradation pathway in Pseudomonas jessenii using mass spectrometry-based proteomics.</title>
        <authorList>
            <person name="Otzen M."/>
            <person name="Palacio C."/>
            <person name="Janssen D.B."/>
        </authorList>
    </citation>
    <scope>NUCLEOTIDE SEQUENCE [LARGE SCALE GENOMIC DNA]</scope>
    <source>
        <strain evidence="2 3">GO3</strain>
    </source>
</reference>